<dbReference type="KEGG" id="cfus:CYFUS_008567"/>
<protein>
    <submittedName>
        <fullName evidence="2">Uncharacterized protein</fullName>
    </submittedName>
</protein>
<name>A0A250JHL6_9BACT</name>
<feature type="region of interest" description="Disordered" evidence="1">
    <location>
        <begin position="1"/>
        <end position="36"/>
    </location>
</feature>
<dbReference type="AlphaFoldDB" id="A0A250JHL6"/>
<evidence type="ECO:0000313" key="3">
    <source>
        <dbReference type="Proteomes" id="UP000217257"/>
    </source>
</evidence>
<evidence type="ECO:0000313" key="2">
    <source>
        <dbReference type="EMBL" id="ATB43088.1"/>
    </source>
</evidence>
<dbReference type="EMBL" id="CP022098">
    <property type="protein sequence ID" value="ATB43088.1"/>
    <property type="molecule type" value="Genomic_DNA"/>
</dbReference>
<dbReference type="Proteomes" id="UP000217257">
    <property type="component" value="Chromosome"/>
</dbReference>
<feature type="compositionally biased region" description="Basic and acidic residues" evidence="1">
    <location>
        <begin position="9"/>
        <end position="22"/>
    </location>
</feature>
<evidence type="ECO:0000256" key="1">
    <source>
        <dbReference type="SAM" id="MobiDB-lite"/>
    </source>
</evidence>
<reference evidence="2 3" key="1">
    <citation type="submission" date="2017-06" db="EMBL/GenBank/DDBJ databases">
        <title>Sequencing and comparative analysis of myxobacterial genomes.</title>
        <authorList>
            <person name="Rupp O."/>
            <person name="Goesmann A."/>
            <person name="Sogaard-Andersen L."/>
        </authorList>
    </citation>
    <scope>NUCLEOTIDE SEQUENCE [LARGE SCALE GENOMIC DNA]</scope>
    <source>
        <strain evidence="2 3">DSM 52655</strain>
    </source>
</reference>
<proteinExistence type="predicted"/>
<accession>A0A250JHL6</accession>
<organism evidence="2 3">
    <name type="scientific">Cystobacter fuscus</name>
    <dbReference type="NCBI Taxonomy" id="43"/>
    <lineage>
        <taxon>Bacteria</taxon>
        <taxon>Pseudomonadati</taxon>
        <taxon>Myxococcota</taxon>
        <taxon>Myxococcia</taxon>
        <taxon>Myxococcales</taxon>
        <taxon>Cystobacterineae</taxon>
        <taxon>Archangiaceae</taxon>
        <taxon>Cystobacter</taxon>
    </lineage>
</organism>
<sequence>MGRRFRTARRSEGPHAVVEWRSRASGSRTRRSTWTTPRIWTRSNGSTRASRRLVARDSVTPAPLAGSCCEPLWPSSLPASLKAACPSRSARALVGPAMHEAARAAVHSVNEAGGPRAGVSSPALEKSRRAIPWAGPHGVEGRVVAFRWRFTPERVIPAPCPVPSSPPKAQQLHGGQVDGLPGVAPLLRIRSSRACRCLLAMCRALRRVGDAKAGAATQESQGSRACCTCCGFVALWPCR</sequence>
<gene>
    <name evidence="2" type="ORF">CYFUS_008567</name>
</gene>
<feature type="compositionally biased region" description="Low complexity" evidence="1">
    <location>
        <begin position="23"/>
        <end position="36"/>
    </location>
</feature>